<dbReference type="HOGENOM" id="CLU_055068_4_1_10"/>
<dbReference type="eggNOG" id="COG0705">
    <property type="taxonomic scope" value="Bacteria"/>
</dbReference>
<keyword evidence="4" id="KW-0378">Hydrolase</keyword>
<evidence type="ECO:0000256" key="2">
    <source>
        <dbReference type="ARBA" id="ARBA00009045"/>
    </source>
</evidence>
<dbReference type="SUPFAM" id="SSF144091">
    <property type="entry name" value="Rhomboid-like"/>
    <property type="match status" value="1"/>
</dbReference>
<evidence type="ECO:0000256" key="5">
    <source>
        <dbReference type="ARBA" id="ARBA00022989"/>
    </source>
</evidence>
<keyword evidence="3 7" id="KW-0812">Transmembrane</keyword>
<proteinExistence type="inferred from homology"/>
<evidence type="ECO:0000256" key="7">
    <source>
        <dbReference type="SAM" id="Phobius"/>
    </source>
</evidence>
<dbReference type="GO" id="GO:0004252">
    <property type="term" value="F:serine-type endopeptidase activity"/>
    <property type="evidence" value="ECO:0007669"/>
    <property type="project" value="InterPro"/>
</dbReference>
<dbReference type="EMBL" id="CP002305">
    <property type="protein sequence ID" value="ADQ17593.1"/>
    <property type="molecule type" value="Genomic_DNA"/>
</dbReference>
<feature type="transmembrane region" description="Helical" evidence="7">
    <location>
        <begin position="131"/>
        <end position="155"/>
    </location>
</feature>
<sequence length="221" mass="25372">MFSNLTPTVKNLLIANVLIHLLANFSPNDVIRQLFSMYNPVLPGTPDLWNPNFKPWQIVTYMFLHSRDTFMHLFSNMFALLIFGPAIEMYMGSKKFLKYYLICGIGAALFNMAIDYYTFFQYPISDATQRFLSIKSMLGASGAIFGILVAFAMIFPNIEMMLLFLPVPIKAKYFVAMYAIFEIVQGFQRTGSGIAHWAHIGGLITGFILLQFFHFKKRNFY</sequence>
<evidence type="ECO:0000256" key="4">
    <source>
        <dbReference type="ARBA" id="ARBA00022801"/>
    </source>
</evidence>
<dbReference type="InterPro" id="IPR022764">
    <property type="entry name" value="Peptidase_S54_rhomboid_dom"/>
</dbReference>
<dbReference type="SMART" id="SM01160">
    <property type="entry name" value="DUF1751"/>
    <property type="match status" value="1"/>
</dbReference>
<evidence type="ECO:0000256" key="6">
    <source>
        <dbReference type="ARBA" id="ARBA00023136"/>
    </source>
</evidence>
<gene>
    <name evidence="9" type="ordered locus">Lbys_1891</name>
</gene>
<comment type="subcellular location">
    <subcellularLocation>
        <location evidence="1">Membrane</location>
        <topology evidence="1">Multi-pass membrane protein</topology>
    </subcellularLocation>
</comment>
<comment type="similarity">
    <text evidence="2">Belongs to the peptidase S54 family.</text>
</comment>
<feature type="transmembrane region" description="Helical" evidence="7">
    <location>
        <begin position="99"/>
        <end position="119"/>
    </location>
</feature>
<dbReference type="STRING" id="649349.Lbys_1891"/>
<dbReference type="RefSeq" id="WP_013408642.1">
    <property type="nucleotide sequence ID" value="NC_014655.1"/>
</dbReference>
<dbReference type="OrthoDB" id="9807874at2"/>
<evidence type="ECO:0000259" key="8">
    <source>
        <dbReference type="Pfam" id="PF01694"/>
    </source>
</evidence>
<feature type="domain" description="Peptidase S54 rhomboid" evidence="8">
    <location>
        <begin position="54"/>
        <end position="210"/>
    </location>
</feature>
<keyword evidence="6 7" id="KW-0472">Membrane</keyword>
<dbReference type="AlphaFoldDB" id="E4RRA7"/>
<keyword evidence="5 7" id="KW-1133">Transmembrane helix</keyword>
<evidence type="ECO:0000256" key="3">
    <source>
        <dbReference type="ARBA" id="ARBA00022692"/>
    </source>
</evidence>
<dbReference type="Gene3D" id="1.20.1540.10">
    <property type="entry name" value="Rhomboid-like"/>
    <property type="match status" value="1"/>
</dbReference>
<evidence type="ECO:0000313" key="10">
    <source>
        <dbReference type="Proteomes" id="UP000007435"/>
    </source>
</evidence>
<protein>
    <submittedName>
        <fullName evidence="9">Rhomboid family protein</fullName>
    </submittedName>
</protein>
<evidence type="ECO:0000256" key="1">
    <source>
        <dbReference type="ARBA" id="ARBA00004141"/>
    </source>
</evidence>
<dbReference type="KEGG" id="lby:Lbys_1891"/>
<dbReference type="PANTHER" id="PTHR43731">
    <property type="entry name" value="RHOMBOID PROTEASE"/>
    <property type="match status" value="1"/>
</dbReference>
<reference evidence="9 10" key="2">
    <citation type="journal article" date="2011" name="Stand. Genomic Sci.">
        <title>Complete genome sequence of Leadbetterella byssophila type strain (4M15).</title>
        <authorList>
            <person name="Abt B."/>
            <person name="Teshima H."/>
            <person name="Lucas S."/>
            <person name="Lapidus A."/>
            <person name="Del Rio T.G."/>
            <person name="Nolan M."/>
            <person name="Tice H."/>
            <person name="Cheng J.F."/>
            <person name="Pitluck S."/>
            <person name="Liolios K."/>
            <person name="Pagani I."/>
            <person name="Ivanova N."/>
            <person name="Mavromatis K."/>
            <person name="Pati A."/>
            <person name="Tapia R."/>
            <person name="Han C."/>
            <person name="Goodwin L."/>
            <person name="Chen A."/>
            <person name="Palaniappan K."/>
            <person name="Land M."/>
            <person name="Hauser L."/>
            <person name="Chang Y.J."/>
            <person name="Jeffries C.D."/>
            <person name="Rohde M."/>
            <person name="Goker M."/>
            <person name="Tindall B.J."/>
            <person name="Detter J.C."/>
            <person name="Woyke T."/>
            <person name="Bristow J."/>
            <person name="Eisen J.A."/>
            <person name="Markowitz V."/>
            <person name="Hugenholtz P."/>
            <person name="Klenk H.P."/>
            <person name="Kyrpides N.C."/>
        </authorList>
    </citation>
    <scope>NUCLEOTIDE SEQUENCE [LARGE SCALE GENOMIC DNA]</scope>
    <source>
        <strain evidence="10">DSM 17132 / JCM 16389 / KACC 11308 / NBRC 106382 / 4M15</strain>
    </source>
</reference>
<evidence type="ECO:0000313" key="9">
    <source>
        <dbReference type="EMBL" id="ADQ17593.1"/>
    </source>
</evidence>
<name>E4RRA7_LEAB4</name>
<dbReference type="Proteomes" id="UP000007435">
    <property type="component" value="Chromosome"/>
</dbReference>
<dbReference type="Pfam" id="PF01694">
    <property type="entry name" value="Rhomboid"/>
    <property type="match status" value="1"/>
</dbReference>
<dbReference type="MEROPS" id="S54.025"/>
<dbReference type="InterPro" id="IPR050925">
    <property type="entry name" value="Rhomboid_protease_S54"/>
</dbReference>
<organism evidence="9 10">
    <name type="scientific">Leadbetterella byssophila (strain DSM 17132 / JCM 16389 / KACC 11308 / NBRC 106382 / 4M15)</name>
    <dbReference type="NCBI Taxonomy" id="649349"/>
    <lineage>
        <taxon>Bacteria</taxon>
        <taxon>Pseudomonadati</taxon>
        <taxon>Bacteroidota</taxon>
        <taxon>Cytophagia</taxon>
        <taxon>Cytophagales</taxon>
        <taxon>Leadbetterellaceae</taxon>
        <taxon>Leadbetterella</taxon>
    </lineage>
</organism>
<dbReference type="InterPro" id="IPR035952">
    <property type="entry name" value="Rhomboid-like_sf"/>
</dbReference>
<feature type="transmembrane region" description="Helical" evidence="7">
    <location>
        <begin position="193"/>
        <end position="213"/>
    </location>
</feature>
<feature type="transmembrane region" description="Helical" evidence="7">
    <location>
        <begin position="69"/>
        <end position="87"/>
    </location>
</feature>
<keyword evidence="10" id="KW-1185">Reference proteome</keyword>
<reference key="1">
    <citation type="submission" date="2010-11" db="EMBL/GenBank/DDBJ databases">
        <title>The complete genome of Leadbetterella byssophila DSM 17132.</title>
        <authorList>
            <consortium name="US DOE Joint Genome Institute (JGI-PGF)"/>
            <person name="Lucas S."/>
            <person name="Copeland A."/>
            <person name="Lapidus A."/>
            <person name="Glavina del Rio T."/>
            <person name="Dalin E."/>
            <person name="Tice H."/>
            <person name="Bruce D."/>
            <person name="Goodwin L."/>
            <person name="Pitluck S."/>
            <person name="Kyrpides N."/>
            <person name="Mavromatis K."/>
            <person name="Ivanova N."/>
            <person name="Teshima H."/>
            <person name="Brettin T."/>
            <person name="Detter J.C."/>
            <person name="Han C."/>
            <person name="Tapia R."/>
            <person name="Land M."/>
            <person name="Hauser L."/>
            <person name="Markowitz V."/>
            <person name="Cheng J.-F."/>
            <person name="Hugenholtz P."/>
            <person name="Woyke T."/>
            <person name="Wu D."/>
            <person name="Tindall B."/>
            <person name="Pomrenke H.G."/>
            <person name="Brambilla E."/>
            <person name="Klenk H.-P."/>
            <person name="Eisen J.A."/>
        </authorList>
    </citation>
    <scope>NUCLEOTIDE SEQUENCE [LARGE SCALE GENOMIC DNA]</scope>
    <source>
        <strain>DSM 17132</strain>
    </source>
</reference>
<accession>E4RRA7</accession>
<feature type="transmembrane region" description="Helical" evidence="7">
    <location>
        <begin position="162"/>
        <end position="181"/>
    </location>
</feature>
<dbReference type="GO" id="GO:0016020">
    <property type="term" value="C:membrane"/>
    <property type="evidence" value="ECO:0007669"/>
    <property type="project" value="UniProtKB-SubCell"/>
</dbReference>
<dbReference type="PANTHER" id="PTHR43731:SF14">
    <property type="entry name" value="PRESENILIN-ASSOCIATED RHOMBOID-LIKE PROTEIN, MITOCHONDRIAL"/>
    <property type="match status" value="1"/>
</dbReference>